<proteinExistence type="predicted"/>
<sequence>MVDSPRLPMKRLHSDSGWHIRENRAIDKRQASGLEMNTEASDEETAAAYRKAEKEMLTLRGTSSARGQGIDNKQLLDRGLVISWAAVPWHWDPGA</sequence>
<evidence type="ECO:0000313" key="1">
    <source>
        <dbReference type="EMBL" id="KAJ1217071.1"/>
    </source>
</evidence>
<accession>A0AAV7WW15</accession>
<protein>
    <submittedName>
        <fullName evidence="1">Uncharacterized protein</fullName>
    </submittedName>
</protein>
<organism evidence="1 2">
    <name type="scientific">Pleurodeles waltl</name>
    <name type="common">Iberian ribbed newt</name>
    <dbReference type="NCBI Taxonomy" id="8319"/>
    <lineage>
        <taxon>Eukaryota</taxon>
        <taxon>Metazoa</taxon>
        <taxon>Chordata</taxon>
        <taxon>Craniata</taxon>
        <taxon>Vertebrata</taxon>
        <taxon>Euteleostomi</taxon>
        <taxon>Amphibia</taxon>
        <taxon>Batrachia</taxon>
        <taxon>Caudata</taxon>
        <taxon>Salamandroidea</taxon>
        <taxon>Salamandridae</taxon>
        <taxon>Pleurodelinae</taxon>
        <taxon>Pleurodeles</taxon>
    </lineage>
</organism>
<dbReference type="EMBL" id="JANPWB010000001">
    <property type="protein sequence ID" value="KAJ1217071.1"/>
    <property type="molecule type" value="Genomic_DNA"/>
</dbReference>
<dbReference type="Proteomes" id="UP001066276">
    <property type="component" value="Chromosome 1_1"/>
</dbReference>
<dbReference type="AlphaFoldDB" id="A0AAV7WW15"/>
<evidence type="ECO:0000313" key="2">
    <source>
        <dbReference type="Proteomes" id="UP001066276"/>
    </source>
</evidence>
<keyword evidence="2" id="KW-1185">Reference proteome</keyword>
<comment type="caution">
    <text evidence="1">The sequence shown here is derived from an EMBL/GenBank/DDBJ whole genome shotgun (WGS) entry which is preliminary data.</text>
</comment>
<gene>
    <name evidence="1" type="ORF">NDU88_004666</name>
</gene>
<reference evidence="1" key="1">
    <citation type="journal article" date="2022" name="bioRxiv">
        <title>Sequencing and chromosome-scale assembly of the giantPleurodeles waltlgenome.</title>
        <authorList>
            <person name="Brown T."/>
            <person name="Elewa A."/>
            <person name="Iarovenko S."/>
            <person name="Subramanian E."/>
            <person name="Araus A.J."/>
            <person name="Petzold A."/>
            <person name="Susuki M."/>
            <person name="Suzuki K.-i.T."/>
            <person name="Hayashi T."/>
            <person name="Toyoda A."/>
            <person name="Oliveira C."/>
            <person name="Osipova E."/>
            <person name="Leigh N.D."/>
            <person name="Simon A."/>
            <person name="Yun M.H."/>
        </authorList>
    </citation>
    <scope>NUCLEOTIDE SEQUENCE</scope>
    <source>
        <strain evidence="1">20211129_DDA</strain>
        <tissue evidence="1">Liver</tissue>
    </source>
</reference>
<name>A0AAV7WW15_PLEWA</name>